<organism evidence="1 2">
    <name type="scientific">Bacteroides zoogleoformans</name>
    <dbReference type="NCBI Taxonomy" id="28119"/>
    <lineage>
        <taxon>Bacteria</taxon>
        <taxon>Pseudomonadati</taxon>
        <taxon>Bacteroidota</taxon>
        <taxon>Bacteroidia</taxon>
        <taxon>Bacteroidales</taxon>
        <taxon>Bacteroidaceae</taxon>
        <taxon>Bacteroides</taxon>
    </lineage>
</organism>
<name>A0ABM6T9V3_9BACE</name>
<dbReference type="RefSeq" id="WP_106042579.1">
    <property type="nucleotide sequence ID" value="NZ_CP027231.1"/>
</dbReference>
<dbReference type="EMBL" id="CP027231">
    <property type="protein sequence ID" value="AVM53683.1"/>
    <property type="molecule type" value="Genomic_DNA"/>
</dbReference>
<evidence type="ECO:0008006" key="3">
    <source>
        <dbReference type="Google" id="ProtNLM"/>
    </source>
</evidence>
<proteinExistence type="predicted"/>
<protein>
    <recommendedName>
        <fullName evidence="3">NVEALA protein</fullName>
    </recommendedName>
</protein>
<evidence type="ECO:0000313" key="2">
    <source>
        <dbReference type="Proteomes" id="UP000238304"/>
    </source>
</evidence>
<dbReference type="Pfam" id="PF14055">
    <property type="entry name" value="NVEALA"/>
    <property type="match status" value="1"/>
</dbReference>
<accession>A0ABM6T9V3</accession>
<dbReference type="InterPro" id="IPR025905">
    <property type="entry name" value="NVEALA"/>
</dbReference>
<sequence>MSKKIFAILIVAVVAVFAGYNVYQSQKGEMMSDLMLANVEALARYELPEVVVECDVSPGRCWMKGDLCMQGEYTGYRCVRTEHTWLYCTSPCM</sequence>
<gene>
    <name evidence="1" type="ORF">C4H11_12860</name>
</gene>
<reference evidence="1 2" key="1">
    <citation type="submission" date="2018-02" db="EMBL/GenBank/DDBJ databases">
        <authorList>
            <person name="Holder M.E."/>
            <person name="Ajami N.J."/>
            <person name="Petrosino J.F."/>
        </authorList>
    </citation>
    <scope>NUCLEOTIDE SEQUENCE [LARGE SCALE GENOMIC DNA]</scope>
    <source>
        <strain evidence="1 2">ATCC 33285</strain>
    </source>
</reference>
<dbReference type="Proteomes" id="UP000238304">
    <property type="component" value="Chromosome"/>
</dbReference>
<evidence type="ECO:0000313" key="1">
    <source>
        <dbReference type="EMBL" id="AVM53683.1"/>
    </source>
</evidence>
<keyword evidence="2" id="KW-1185">Reference proteome</keyword>